<name>A0A838Y6G7_9GAMM</name>
<dbReference type="Gene3D" id="3.30.300.30">
    <property type="match status" value="1"/>
</dbReference>
<evidence type="ECO:0000256" key="2">
    <source>
        <dbReference type="ARBA" id="ARBA00022598"/>
    </source>
</evidence>
<dbReference type="EMBL" id="JACETL010000026">
    <property type="protein sequence ID" value="MBA4692652.1"/>
    <property type="molecule type" value="Genomic_DNA"/>
</dbReference>
<organism evidence="5 6">
    <name type="scientific">SAR86 cluster bacterium</name>
    <dbReference type="NCBI Taxonomy" id="2030880"/>
    <lineage>
        <taxon>Bacteria</taxon>
        <taxon>Pseudomonadati</taxon>
        <taxon>Pseudomonadota</taxon>
        <taxon>Gammaproteobacteria</taxon>
        <taxon>SAR86 cluster</taxon>
    </lineage>
</organism>
<dbReference type="InterPro" id="IPR045851">
    <property type="entry name" value="AMP-bd_C_sf"/>
</dbReference>
<dbReference type="InterPro" id="IPR020845">
    <property type="entry name" value="AMP-binding_CS"/>
</dbReference>
<dbReference type="Pfam" id="PF13193">
    <property type="entry name" value="AMP-binding_C"/>
    <property type="match status" value="1"/>
</dbReference>
<comment type="caution">
    <text evidence="5">The sequence shown here is derived from an EMBL/GenBank/DDBJ whole genome shotgun (WGS) entry which is preliminary data.</text>
</comment>
<gene>
    <name evidence="5" type="ORF">H2072_02770</name>
</gene>
<sequence length="554" mass="61279">MLHSDKYIQALINEQPFFEIHQENVLGIQMDVFKNRPKSLVDFIESSAAHGDKPYLIFKDQVITFNQHLTLVKKAAHILQTKYKVQQGDRVAIYAANSPEWIIFFWATVSLGAIACGLNGWWKGFEAIKAINDADPKVVVADQARFERIDETLEHPVMIFEQHDLSAHEQALDSFTRVDEDECACLLYTSGTTGTPKGVMTSHRSMIANSTLQMLQGAAVSQDSSSKGIDWSKNTPTTLLTSPLFHVSGLSAGAVTSLFAGSTTLLYDGRFLANRVIELIQKYNVTSWGGAVPTALKRVLDNAEAQGLKMMSVLVVGGGGAPMPPELISRTKDVFPNSKYSFGYGYGLTESGAITIINWGDNLKNEPASPGQPMPTIQVQLRDEDGEVIDKDSIEGEIYVKSPSVMLGYYNNALASKNSLTEDRWLKTGDWGFKKKSLYYISSRRTDLILRGAENVYPQEIELVIDSHEGVEESAVIGIPHDDLGEEVMAIVYANKSDVDDLELSAWVAKDLADFKVPSKWKFVNSPLPRNASGKLMKHVLIDTSKNTMVEENE</sequence>
<dbReference type="InterPro" id="IPR025110">
    <property type="entry name" value="AMP-bd_C"/>
</dbReference>
<feature type="domain" description="AMP-binding enzyme C-terminal" evidence="4">
    <location>
        <begin position="460"/>
        <end position="535"/>
    </location>
</feature>
<dbReference type="InterPro" id="IPR042099">
    <property type="entry name" value="ANL_N_sf"/>
</dbReference>
<reference evidence="5 6" key="1">
    <citation type="submission" date="2020-06" db="EMBL/GenBank/DDBJ databases">
        <title>Dysbiosis in marine aquaculture revealed through microbiome analysis: reverse ecology for environmental sustainability.</title>
        <authorList>
            <person name="Haro-Moreno J.M."/>
            <person name="Coutinho F.H."/>
            <person name="Zaragoza-Solas A."/>
            <person name="Picazo A."/>
            <person name="Almagro-Moreno S."/>
            <person name="Lopez-Perez M."/>
        </authorList>
    </citation>
    <scope>NUCLEOTIDE SEQUENCE [LARGE SCALE GENOMIC DNA]</scope>
    <source>
        <strain evidence="5">MCMED-G41</strain>
    </source>
</reference>
<dbReference type="SUPFAM" id="SSF56801">
    <property type="entry name" value="Acetyl-CoA synthetase-like"/>
    <property type="match status" value="1"/>
</dbReference>
<keyword evidence="2 5" id="KW-0436">Ligase</keyword>
<dbReference type="Gene3D" id="3.40.50.12780">
    <property type="entry name" value="N-terminal domain of ligase-like"/>
    <property type="match status" value="1"/>
</dbReference>
<proteinExistence type="inferred from homology"/>
<evidence type="ECO:0000313" key="5">
    <source>
        <dbReference type="EMBL" id="MBA4692652.1"/>
    </source>
</evidence>
<evidence type="ECO:0000259" key="3">
    <source>
        <dbReference type="Pfam" id="PF00501"/>
    </source>
</evidence>
<dbReference type="GO" id="GO:0006631">
    <property type="term" value="P:fatty acid metabolic process"/>
    <property type="evidence" value="ECO:0007669"/>
    <property type="project" value="TreeGrafter"/>
</dbReference>
<dbReference type="Proteomes" id="UP000551848">
    <property type="component" value="Unassembled WGS sequence"/>
</dbReference>
<dbReference type="PANTHER" id="PTHR43201">
    <property type="entry name" value="ACYL-COA SYNTHETASE"/>
    <property type="match status" value="1"/>
</dbReference>
<accession>A0A838Y6G7</accession>
<dbReference type="Pfam" id="PF00501">
    <property type="entry name" value="AMP-binding"/>
    <property type="match status" value="1"/>
</dbReference>
<evidence type="ECO:0000313" key="6">
    <source>
        <dbReference type="Proteomes" id="UP000551848"/>
    </source>
</evidence>
<evidence type="ECO:0000256" key="1">
    <source>
        <dbReference type="ARBA" id="ARBA00006432"/>
    </source>
</evidence>
<dbReference type="PROSITE" id="PS00455">
    <property type="entry name" value="AMP_BINDING"/>
    <property type="match status" value="1"/>
</dbReference>
<dbReference type="GO" id="GO:0031956">
    <property type="term" value="F:medium-chain fatty acid-CoA ligase activity"/>
    <property type="evidence" value="ECO:0007669"/>
    <property type="project" value="TreeGrafter"/>
</dbReference>
<feature type="domain" description="AMP-dependent synthetase/ligase" evidence="3">
    <location>
        <begin position="45"/>
        <end position="410"/>
    </location>
</feature>
<comment type="similarity">
    <text evidence="1">Belongs to the ATP-dependent AMP-binding enzyme family.</text>
</comment>
<dbReference type="InterPro" id="IPR000873">
    <property type="entry name" value="AMP-dep_synth/lig_dom"/>
</dbReference>
<dbReference type="AlphaFoldDB" id="A0A838Y6G7"/>
<protein>
    <submittedName>
        <fullName evidence="5">Acyl--CoA ligase</fullName>
    </submittedName>
</protein>
<dbReference type="PANTHER" id="PTHR43201:SF5">
    <property type="entry name" value="MEDIUM-CHAIN ACYL-COA LIGASE ACSF2, MITOCHONDRIAL"/>
    <property type="match status" value="1"/>
</dbReference>
<evidence type="ECO:0000259" key="4">
    <source>
        <dbReference type="Pfam" id="PF13193"/>
    </source>
</evidence>